<gene>
    <name evidence="3" type="primary">Mo04488</name>
    <name evidence="3" type="ORF">E5Q_04488</name>
</gene>
<comment type="caution">
    <text evidence="3">The sequence shown here is derived from an EMBL/GenBank/DDBJ whole genome shotgun (WGS) entry which is preliminary data.</text>
</comment>
<feature type="region of interest" description="Disordered" evidence="1">
    <location>
        <begin position="268"/>
        <end position="324"/>
    </location>
</feature>
<feature type="compositionally biased region" description="Basic and acidic residues" evidence="1">
    <location>
        <begin position="61"/>
        <end position="70"/>
    </location>
</feature>
<reference evidence="3 4" key="2">
    <citation type="journal article" date="2012" name="Open Biol.">
        <title>Characteristics of nucleosomes and linker DNA regions on the genome of the basidiomycete Mixia osmundae revealed by mono- and dinucleosome mapping.</title>
        <authorList>
            <person name="Nishida H."/>
            <person name="Kondo S."/>
            <person name="Matsumoto T."/>
            <person name="Suzuki Y."/>
            <person name="Yoshikawa H."/>
            <person name="Taylor T.D."/>
            <person name="Sugiyama J."/>
        </authorList>
    </citation>
    <scope>NUCLEOTIDE SEQUENCE [LARGE SCALE GENOMIC DNA]</scope>
    <source>
        <strain evidence="4">CBS 9802 / IAM 14324 / JCM 22182 / KY 12970</strain>
    </source>
</reference>
<dbReference type="HOGENOM" id="CLU_386874_0_0_1"/>
<feature type="compositionally biased region" description="Acidic residues" evidence="1">
    <location>
        <begin position="272"/>
        <end position="282"/>
    </location>
</feature>
<keyword evidence="4" id="KW-1185">Reference proteome</keyword>
<dbReference type="AlphaFoldDB" id="G7E4P9"/>
<dbReference type="GO" id="GO:0005778">
    <property type="term" value="C:peroxisomal membrane"/>
    <property type="evidence" value="ECO:0007669"/>
    <property type="project" value="UniProtKB-ARBA"/>
</dbReference>
<dbReference type="Pfam" id="PF06398">
    <property type="entry name" value="Pex24p"/>
    <property type="match status" value="1"/>
</dbReference>
<dbReference type="PANTHER" id="PTHR23250:SF1">
    <property type="entry name" value="TECTONIN BETA-PROPELLER REPEAT-CONTAINING PROTEIN 1"/>
    <property type="match status" value="1"/>
</dbReference>
<reference evidence="3 4" key="1">
    <citation type="journal article" date="2011" name="J. Gen. Appl. Microbiol.">
        <title>Draft genome sequencing of the enigmatic basidiomycete Mixia osmundae.</title>
        <authorList>
            <person name="Nishida H."/>
            <person name="Nagatsuka Y."/>
            <person name="Sugiyama J."/>
        </authorList>
    </citation>
    <scope>NUCLEOTIDE SEQUENCE [LARGE SCALE GENOMIC DNA]</scope>
    <source>
        <strain evidence="4">CBS 9802 / IAM 14324 / JCM 22182 / KY 12970</strain>
    </source>
</reference>
<evidence type="ECO:0000313" key="3">
    <source>
        <dbReference type="EMBL" id="GAA97809.1"/>
    </source>
</evidence>
<evidence type="ECO:0000256" key="1">
    <source>
        <dbReference type="SAM" id="MobiDB-lite"/>
    </source>
</evidence>
<sequence>MDNERARKILGDLAGQLPTKASIDHIERQRIDARVAEQKIRNQRFLRKAKRRSGTSSLHQADNDFRRGTKHTNDILHSDAVDLPELDADGLPIIEGEQVLPDSFFRTPTVDEGIRLSIATPEGLVQPQKRQLLKRLGAHRPHLRSRKREQAKNDRPSFEVPDAVAEEDEDHLALPETEGSGATTPDPLASTGGELTRVSSHISLQSVASIESTTSTLPDAGTTNVTPPGSDLNLALARIDTPNEPVQAVAPAQGITAVDYAANASANVEAGQDAEGDSDSDDDLQRSLTVDQSPEQRKRHHLRQLSKRSAKPATRQRLAKTHSFESLKSEAMPDAGHQLRRRMTDLGKLAQHTPLKRRVKKSPAGSGIEKLSQVLVEAGVLDEEGEVTEIDVLYENQRGMVVFGQTKFSPNLLFQLDPSSWSNATLKNTPYTPVDFPLPNPTWSWVNPTWSIDMTGDVDYHGWQYAIRFRSGKWRGCPDVWRSFVRRRRWFRTRRKQPTLELEKKPAGEVYAPPTDLPQADMSEAEKNSWAEGQTGKQLVCLLPQSLQHMLVKRAQETTDEIAQPWLSSADVRQRMSESDHGFAYLYPTVIGELNLRRACKTLAHTCSLDRHRLKLWKIWLRDEEAKEVELPDLVDAFELMRQKLDALLLVFDYNTTRRAFLQLVKRRATEEGVAGSEELCQTIDDLAESIAREADDSLPFDSLIPLDHPHPHA</sequence>
<evidence type="ECO:0000313" key="4">
    <source>
        <dbReference type="Proteomes" id="UP000009131"/>
    </source>
</evidence>
<feature type="domain" description="Peroxin/Ferlin" evidence="2">
    <location>
        <begin position="386"/>
        <end position="453"/>
    </location>
</feature>
<feature type="region of interest" description="Disordered" evidence="1">
    <location>
        <begin position="135"/>
        <end position="193"/>
    </location>
</feature>
<dbReference type="GO" id="GO:0007031">
    <property type="term" value="P:peroxisome organization"/>
    <property type="evidence" value="ECO:0007669"/>
    <property type="project" value="UniProtKB-ARBA"/>
</dbReference>
<dbReference type="Proteomes" id="UP000009131">
    <property type="component" value="Unassembled WGS sequence"/>
</dbReference>
<dbReference type="OrthoDB" id="272077at2759"/>
<organism evidence="3 4">
    <name type="scientific">Mixia osmundae (strain CBS 9802 / IAM 14324 / JCM 22182 / KY 12970)</name>
    <dbReference type="NCBI Taxonomy" id="764103"/>
    <lineage>
        <taxon>Eukaryota</taxon>
        <taxon>Fungi</taxon>
        <taxon>Dikarya</taxon>
        <taxon>Basidiomycota</taxon>
        <taxon>Pucciniomycotina</taxon>
        <taxon>Mixiomycetes</taxon>
        <taxon>Mixiales</taxon>
        <taxon>Mixiaceae</taxon>
        <taxon>Mixia</taxon>
    </lineage>
</organism>
<dbReference type="RefSeq" id="XP_014566245.1">
    <property type="nucleotide sequence ID" value="XM_014710759.1"/>
</dbReference>
<protein>
    <recommendedName>
        <fullName evidence="2">Peroxin/Ferlin domain-containing protein</fullName>
    </recommendedName>
</protein>
<feature type="region of interest" description="Disordered" evidence="1">
    <location>
        <begin position="47"/>
        <end position="70"/>
    </location>
</feature>
<evidence type="ECO:0000259" key="2">
    <source>
        <dbReference type="SMART" id="SM00693"/>
    </source>
</evidence>
<dbReference type="SMART" id="SM00693">
    <property type="entry name" value="DysFN"/>
    <property type="match status" value="1"/>
</dbReference>
<dbReference type="STRING" id="764103.G7E4P9"/>
<dbReference type="InterPro" id="IPR051513">
    <property type="entry name" value="Tectonin_beta-prop"/>
</dbReference>
<proteinExistence type="predicted"/>
<feature type="compositionally biased region" description="Basic residues" evidence="1">
    <location>
        <begin position="135"/>
        <end position="147"/>
    </location>
</feature>
<dbReference type="eggNOG" id="ENOG502S2MG">
    <property type="taxonomic scope" value="Eukaryota"/>
</dbReference>
<accession>G7E4P9</accession>
<dbReference type="InParanoid" id="G7E4P9"/>
<feature type="compositionally biased region" description="Basic residues" evidence="1">
    <location>
        <begin position="297"/>
        <end position="310"/>
    </location>
</feature>
<dbReference type="InterPro" id="IPR010482">
    <property type="entry name" value="TECPR1-like_DysF"/>
</dbReference>
<dbReference type="InterPro" id="IPR006614">
    <property type="entry name" value="Peroxin/Ferlin"/>
</dbReference>
<dbReference type="PANTHER" id="PTHR23250">
    <property type="entry name" value="DYSFERLIN-RELATED"/>
    <property type="match status" value="1"/>
</dbReference>
<name>G7E4P9_MIXOS</name>
<feature type="compositionally biased region" description="Basic and acidic residues" evidence="1">
    <location>
        <begin position="148"/>
        <end position="157"/>
    </location>
</feature>
<dbReference type="EMBL" id="BABT02000142">
    <property type="protein sequence ID" value="GAA97809.1"/>
    <property type="molecule type" value="Genomic_DNA"/>
</dbReference>